<organism evidence="1 2">
    <name type="scientific">Streptosporangium fragile</name>
    <dbReference type="NCBI Taxonomy" id="46186"/>
    <lineage>
        <taxon>Bacteria</taxon>
        <taxon>Bacillati</taxon>
        <taxon>Actinomycetota</taxon>
        <taxon>Actinomycetes</taxon>
        <taxon>Streptosporangiales</taxon>
        <taxon>Streptosporangiaceae</taxon>
        <taxon>Streptosporangium</taxon>
    </lineage>
</organism>
<evidence type="ECO:0000313" key="2">
    <source>
        <dbReference type="Proteomes" id="UP001500831"/>
    </source>
</evidence>
<reference evidence="2" key="1">
    <citation type="journal article" date="2019" name="Int. J. Syst. Evol. Microbiol.">
        <title>The Global Catalogue of Microorganisms (GCM) 10K type strain sequencing project: providing services to taxonomists for standard genome sequencing and annotation.</title>
        <authorList>
            <consortium name="The Broad Institute Genomics Platform"/>
            <consortium name="The Broad Institute Genome Sequencing Center for Infectious Disease"/>
            <person name="Wu L."/>
            <person name="Ma J."/>
        </authorList>
    </citation>
    <scope>NUCLEOTIDE SEQUENCE [LARGE SCALE GENOMIC DNA]</scope>
    <source>
        <strain evidence="2">JCM 6242</strain>
    </source>
</reference>
<accession>A0ABP6IJF3</accession>
<sequence length="54" mass="5321">MGVHGLAGDAGCGGDLFHLRVRMPAEHLDGGGEYGGGAALGVRTPPAAPATCYL</sequence>
<dbReference type="Proteomes" id="UP001500831">
    <property type="component" value="Unassembled WGS sequence"/>
</dbReference>
<proteinExistence type="predicted"/>
<gene>
    <name evidence="1" type="ORF">GCM10010517_53580</name>
</gene>
<protein>
    <submittedName>
        <fullName evidence="1">Uncharacterized protein</fullName>
    </submittedName>
</protein>
<name>A0ABP6IJF3_9ACTN</name>
<evidence type="ECO:0000313" key="1">
    <source>
        <dbReference type="EMBL" id="GAA2889477.1"/>
    </source>
</evidence>
<dbReference type="EMBL" id="BAAAVI010000044">
    <property type="protein sequence ID" value="GAA2889477.1"/>
    <property type="molecule type" value="Genomic_DNA"/>
</dbReference>
<keyword evidence="2" id="KW-1185">Reference proteome</keyword>
<comment type="caution">
    <text evidence="1">The sequence shown here is derived from an EMBL/GenBank/DDBJ whole genome shotgun (WGS) entry which is preliminary data.</text>
</comment>